<dbReference type="PRINTS" id="PR00038">
    <property type="entry name" value="HTHLUXR"/>
</dbReference>
<proteinExistence type="predicted"/>
<dbReference type="Pfam" id="PF00196">
    <property type="entry name" value="GerE"/>
    <property type="match status" value="1"/>
</dbReference>
<dbReference type="PANTHER" id="PTHR43214:SF41">
    <property type="entry name" value="NITRATE_NITRITE RESPONSE REGULATOR PROTEIN NARP"/>
    <property type="match status" value="1"/>
</dbReference>
<evidence type="ECO:0000313" key="7">
    <source>
        <dbReference type="EMBL" id="PMN88361.1"/>
    </source>
</evidence>
<keyword evidence="4" id="KW-0597">Phosphoprotein</keyword>
<sequence>MDQWNVLLVDDHPLMRKGLSQLLRFEPEFETVNEASNGTDAIAAVARQEPDLIVLDLNMKGMSGLDTLRALRNDGCTSTIVILTVSDSPSDISAIVRSGADGYLLKDSEPEELIEKLKAAMTGEKAYSDEVKEYINQGANQTSPLSVLTEREMQILQQVAKGFRNKQIAENLYISEATVKVHLKNLLKKLGVDSRVAATVLYLENEPTSL</sequence>
<reference evidence="8" key="1">
    <citation type="submission" date="2016-07" db="EMBL/GenBank/DDBJ databases">
        <title>Nontailed viruses are major unrecognized killers of bacteria in the ocean.</title>
        <authorList>
            <person name="Kauffman K."/>
            <person name="Hussain F."/>
            <person name="Yang J."/>
            <person name="Arevalo P."/>
            <person name="Brown J."/>
            <person name="Cutler M."/>
            <person name="Kelly L."/>
            <person name="Polz M.F."/>
        </authorList>
    </citation>
    <scope>NUCLEOTIDE SEQUENCE [LARGE SCALE GENOMIC DNA]</scope>
    <source>
        <strain evidence="8">10N.261.45.A10</strain>
    </source>
</reference>
<accession>A0A2N7L4W8</accession>
<dbReference type="EMBL" id="MDAL01000060">
    <property type="protein sequence ID" value="PMN88361.1"/>
    <property type="molecule type" value="Genomic_DNA"/>
</dbReference>
<keyword evidence="2 7" id="KW-0238">DNA-binding</keyword>
<gene>
    <name evidence="7" type="ORF">BCT23_08045</name>
</gene>
<dbReference type="AlphaFoldDB" id="A0A2N7L4W8"/>
<dbReference type="InterPro" id="IPR011006">
    <property type="entry name" value="CheY-like_superfamily"/>
</dbReference>
<dbReference type="SUPFAM" id="SSF52172">
    <property type="entry name" value="CheY-like"/>
    <property type="match status" value="1"/>
</dbReference>
<evidence type="ECO:0000256" key="2">
    <source>
        <dbReference type="ARBA" id="ARBA00023125"/>
    </source>
</evidence>
<dbReference type="PANTHER" id="PTHR43214">
    <property type="entry name" value="TWO-COMPONENT RESPONSE REGULATOR"/>
    <property type="match status" value="1"/>
</dbReference>
<dbReference type="SMART" id="SM00448">
    <property type="entry name" value="REC"/>
    <property type="match status" value="1"/>
</dbReference>
<feature type="domain" description="Response regulatory" evidence="6">
    <location>
        <begin position="5"/>
        <end position="121"/>
    </location>
</feature>
<dbReference type="PROSITE" id="PS50043">
    <property type="entry name" value="HTH_LUXR_2"/>
    <property type="match status" value="1"/>
</dbReference>
<name>A0A2N7L4W8_9GAMM</name>
<keyword evidence="1" id="KW-0805">Transcription regulation</keyword>
<dbReference type="STRING" id="1190603.A1OO_17505"/>
<dbReference type="GO" id="GO:0006355">
    <property type="term" value="P:regulation of DNA-templated transcription"/>
    <property type="evidence" value="ECO:0007669"/>
    <property type="project" value="InterPro"/>
</dbReference>
<evidence type="ECO:0000256" key="1">
    <source>
        <dbReference type="ARBA" id="ARBA00023015"/>
    </source>
</evidence>
<dbReference type="InterPro" id="IPR001789">
    <property type="entry name" value="Sig_transdc_resp-reg_receiver"/>
</dbReference>
<evidence type="ECO:0000313" key="8">
    <source>
        <dbReference type="Proteomes" id="UP000235387"/>
    </source>
</evidence>
<evidence type="ECO:0000256" key="3">
    <source>
        <dbReference type="ARBA" id="ARBA00023163"/>
    </source>
</evidence>
<dbReference type="GO" id="GO:0000160">
    <property type="term" value="P:phosphorelay signal transduction system"/>
    <property type="evidence" value="ECO:0007669"/>
    <property type="project" value="InterPro"/>
</dbReference>
<evidence type="ECO:0000259" key="6">
    <source>
        <dbReference type="PROSITE" id="PS50110"/>
    </source>
</evidence>
<dbReference type="SUPFAM" id="SSF46894">
    <property type="entry name" value="C-terminal effector domain of the bipartite response regulators"/>
    <property type="match status" value="1"/>
</dbReference>
<evidence type="ECO:0000259" key="5">
    <source>
        <dbReference type="PROSITE" id="PS50043"/>
    </source>
</evidence>
<dbReference type="GO" id="GO:0003677">
    <property type="term" value="F:DNA binding"/>
    <property type="evidence" value="ECO:0007669"/>
    <property type="project" value="UniProtKB-KW"/>
</dbReference>
<dbReference type="RefSeq" id="WP_102316405.1">
    <property type="nucleotide sequence ID" value="NZ_MCYQ01000005.1"/>
</dbReference>
<keyword evidence="3" id="KW-0804">Transcription</keyword>
<dbReference type="SMART" id="SM00421">
    <property type="entry name" value="HTH_LUXR"/>
    <property type="match status" value="1"/>
</dbReference>
<evidence type="ECO:0000256" key="4">
    <source>
        <dbReference type="PROSITE-ProRule" id="PRU00169"/>
    </source>
</evidence>
<dbReference type="InterPro" id="IPR039420">
    <property type="entry name" value="WalR-like"/>
</dbReference>
<dbReference type="Pfam" id="PF00072">
    <property type="entry name" value="Response_reg"/>
    <property type="match status" value="1"/>
</dbReference>
<comment type="caution">
    <text evidence="7">The sequence shown here is derived from an EMBL/GenBank/DDBJ whole genome shotgun (WGS) entry which is preliminary data.</text>
</comment>
<dbReference type="InterPro" id="IPR000792">
    <property type="entry name" value="Tscrpt_reg_LuxR_C"/>
</dbReference>
<dbReference type="PROSITE" id="PS00622">
    <property type="entry name" value="HTH_LUXR_1"/>
    <property type="match status" value="1"/>
</dbReference>
<dbReference type="InterPro" id="IPR016032">
    <property type="entry name" value="Sig_transdc_resp-reg_C-effctor"/>
</dbReference>
<organism evidence="7 8">
    <name type="scientific">Enterovibrio norvegicus</name>
    <dbReference type="NCBI Taxonomy" id="188144"/>
    <lineage>
        <taxon>Bacteria</taxon>
        <taxon>Pseudomonadati</taxon>
        <taxon>Pseudomonadota</taxon>
        <taxon>Gammaproteobacteria</taxon>
        <taxon>Vibrionales</taxon>
        <taxon>Vibrionaceae</taxon>
        <taxon>Enterovibrio</taxon>
    </lineage>
</organism>
<dbReference type="PROSITE" id="PS50110">
    <property type="entry name" value="RESPONSE_REGULATORY"/>
    <property type="match status" value="1"/>
</dbReference>
<dbReference type="Gene3D" id="3.40.50.2300">
    <property type="match status" value="1"/>
</dbReference>
<protein>
    <submittedName>
        <fullName evidence="7">DNA-binding response regulator</fullName>
    </submittedName>
</protein>
<dbReference type="Proteomes" id="UP000235387">
    <property type="component" value="Unassembled WGS sequence"/>
</dbReference>
<feature type="modified residue" description="4-aspartylphosphate" evidence="4">
    <location>
        <position position="56"/>
    </location>
</feature>
<dbReference type="CDD" id="cd06170">
    <property type="entry name" value="LuxR_C_like"/>
    <property type="match status" value="1"/>
</dbReference>
<feature type="domain" description="HTH luxR-type" evidence="5">
    <location>
        <begin position="141"/>
        <end position="206"/>
    </location>
</feature>